<evidence type="ECO:0000313" key="2">
    <source>
        <dbReference type="EMBL" id="OIT39444.1"/>
    </source>
</evidence>
<proteinExistence type="predicted"/>
<dbReference type="PANTHER" id="PTHR47723:SF23">
    <property type="entry name" value="REVERSE TRANSCRIPTASE-LIKE PROTEIN"/>
    <property type="match status" value="1"/>
</dbReference>
<dbReference type="Pfam" id="PF13456">
    <property type="entry name" value="RVT_3"/>
    <property type="match status" value="1"/>
</dbReference>
<feature type="domain" description="RNase H type-1" evidence="1">
    <location>
        <begin position="51"/>
        <end position="166"/>
    </location>
</feature>
<dbReference type="AlphaFoldDB" id="A0A314LFU1"/>
<dbReference type="Gene3D" id="3.30.420.10">
    <property type="entry name" value="Ribonuclease H-like superfamily/Ribonuclease H"/>
    <property type="match status" value="1"/>
</dbReference>
<evidence type="ECO:0000259" key="1">
    <source>
        <dbReference type="Pfam" id="PF13456"/>
    </source>
</evidence>
<dbReference type="Gramene" id="OIT39444">
    <property type="protein sequence ID" value="OIT39444"/>
    <property type="gene ID" value="A4A49_53552"/>
</dbReference>
<comment type="caution">
    <text evidence="2">The sequence shown here is derived from an EMBL/GenBank/DDBJ whole genome shotgun (WGS) entry which is preliminary data.</text>
</comment>
<dbReference type="GO" id="GO:0003676">
    <property type="term" value="F:nucleic acid binding"/>
    <property type="evidence" value="ECO:0007669"/>
    <property type="project" value="InterPro"/>
</dbReference>
<dbReference type="Proteomes" id="UP000187609">
    <property type="component" value="Unassembled WGS sequence"/>
</dbReference>
<gene>
    <name evidence="2" type="ORF">A4A49_53552</name>
</gene>
<dbReference type="SUPFAM" id="SSF53098">
    <property type="entry name" value="Ribonuclease H-like"/>
    <property type="match status" value="1"/>
</dbReference>
<dbReference type="PANTHER" id="PTHR47723">
    <property type="entry name" value="OS05G0353850 PROTEIN"/>
    <property type="match status" value="1"/>
</dbReference>
<sequence length="267" mass="29728">MTRVNILHNHITQQAAEFTYLASYTCKTNHKIKLAKNIKWNPPTAHFYKLNTDGAFSANTTGIGGLIRNSNAEWILGFAGSAPHDSSIFAELYALTQGLKLAYENNIAPLEVEVDEKDLILLLHSENIAFSNLIADCRYYLGQLGNPVVKHAYREQNMVADQLAKSGYNFGNEYLPTVFENVPIFVEPTFARDKACLEGTQSGQDTTWKNYSGNINRQYSCVISCHDDNSNRMTITTVNTTNSLGLCNTTMVCDRVPVSPQPSVRGY</sequence>
<evidence type="ECO:0000313" key="3">
    <source>
        <dbReference type="Proteomes" id="UP000187609"/>
    </source>
</evidence>
<reference evidence="2" key="1">
    <citation type="submission" date="2016-11" db="EMBL/GenBank/DDBJ databases">
        <title>The genome of Nicotiana attenuata.</title>
        <authorList>
            <person name="Xu S."/>
            <person name="Brockmoeller T."/>
            <person name="Gaquerel E."/>
            <person name="Navarro A."/>
            <person name="Kuhl H."/>
            <person name="Gase K."/>
            <person name="Ling Z."/>
            <person name="Zhou W."/>
            <person name="Kreitzer C."/>
            <person name="Stanke M."/>
            <person name="Tang H."/>
            <person name="Lyons E."/>
            <person name="Pandey P."/>
            <person name="Pandey S.P."/>
            <person name="Timmermann B."/>
            <person name="Baldwin I.T."/>
        </authorList>
    </citation>
    <scope>NUCLEOTIDE SEQUENCE [LARGE SCALE GENOMIC DNA]</scope>
    <source>
        <strain evidence="2">UT</strain>
    </source>
</reference>
<accession>A0A314LFU1</accession>
<dbReference type="EMBL" id="MJEQ01000107">
    <property type="protein sequence ID" value="OIT39444.1"/>
    <property type="molecule type" value="Genomic_DNA"/>
</dbReference>
<dbReference type="InterPro" id="IPR053151">
    <property type="entry name" value="RNase_H-like"/>
</dbReference>
<protein>
    <submittedName>
        <fullName evidence="2">Ribonuclease h protein</fullName>
    </submittedName>
</protein>
<keyword evidence="3" id="KW-1185">Reference proteome</keyword>
<dbReference type="InterPro" id="IPR012337">
    <property type="entry name" value="RNaseH-like_sf"/>
</dbReference>
<dbReference type="InterPro" id="IPR044730">
    <property type="entry name" value="RNase_H-like_dom_plant"/>
</dbReference>
<dbReference type="InterPro" id="IPR002156">
    <property type="entry name" value="RNaseH_domain"/>
</dbReference>
<dbReference type="CDD" id="cd06222">
    <property type="entry name" value="RNase_H_like"/>
    <property type="match status" value="1"/>
</dbReference>
<dbReference type="STRING" id="49451.A0A314LFU1"/>
<dbReference type="GO" id="GO:0004523">
    <property type="term" value="F:RNA-DNA hybrid ribonuclease activity"/>
    <property type="evidence" value="ECO:0007669"/>
    <property type="project" value="InterPro"/>
</dbReference>
<organism evidence="2 3">
    <name type="scientific">Nicotiana attenuata</name>
    <name type="common">Coyote tobacco</name>
    <dbReference type="NCBI Taxonomy" id="49451"/>
    <lineage>
        <taxon>Eukaryota</taxon>
        <taxon>Viridiplantae</taxon>
        <taxon>Streptophyta</taxon>
        <taxon>Embryophyta</taxon>
        <taxon>Tracheophyta</taxon>
        <taxon>Spermatophyta</taxon>
        <taxon>Magnoliopsida</taxon>
        <taxon>eudicotyledons</taxon>
        <taxon>Gunneridae</taxon>
        <taxon>Pentapetalae</taxon>
        <taxon>asterids</taxon>
        <taxon>lamiids</taxon>
        <taxon>Solanales</taxon>
        <taxon>Solanaceae</taxon>
        <taxon>Nicotianoideae</taxon>
        <taxon>Nicotianeae</taxon>
        <taxon>Nicotiana</taxon>
    </lineage>
</organism>
<dbReference type="SMR" id="A0A314LFU1"/>
<name>A0A314LFU1_NICAT</name>
<dbReference type="InterPro" id="IPR036397">
    <property type="entry name" value="RNaseH_sf"/>
</dbReference>